<dbReference type="EMBL" id="BK014892">
    <property type="protein sequence ID" value="DAD80987.1"/>
    <property type="molecule type" value="Genomic_DNA"/>
</dbReference>
<keyword evidence="1" id="KW-0812">Transmembrane</keyword>
<reference evidence="2" key="1">
    <citation type="journal article" date="2021" name="Proc. Natl. Acad. Sci. U.S.A.">
        <title>A Catalog of Tens of Thousands of Viruses from Human Metagenomes Reveals Hidden Associations with Chronic Diseases.</title>
        <authorList>
            <person name="Tisza M.J."/>
            <person name="Buck C.B."/>
        </authorList>
    </citation>
    <scope>NUCLEOTIDE SEQUENCE</scope>
    <source>
        <strain evidence="2">Ct9P15</strain>
    </source>
</reference>
<name>A0A8S5MGE1_9CAUD</name>
<feature type="transmembrane region" description="Helical" evidence="1">
    <location>
        <begin position="12"/>
        <end position="30"/>
    </location>
</feature>
<proteinExistence type="predicted"/>
<keyword evidence="1" id="KW-0472">Membrane</keyword>
<sequence length="31" mass="3300">MGAGMKQIIENILAAAGFIVLMYTLLSLPGY</sequence>
<protein>
    <submittedName>
        <fullName evidence="2">Uncharacterized protein</fullName>
    </submittedName>
</protein>
<evidence type="ECO:0000313" key="2">
    <source>
        <dbReference type="EMBL" id="DAD80987.1"/>
    </source>
</evidence>
<evidence type="ECO:0000256" key="1">
    <source>
        <dbReference type="SAM" id="Phobius"/>
    </source>
</evidence>
<keyword evidence="1" id="KW-1133">Transmembrane helix</keyword>
<accession>A0A8S5MGE1</accession>
<organism evidence="2">
    <name type="scientific">Podoviridae sp. ct9P15</name>
    <dbReference type="NCBI Taxonomy" id="2826543"/>
    <lineage>
        <taxon>Viruses</taxon>
        <taxon>Duplodnaviria</taxon>
        <taxon>Heunggongvirae</taxon>
        <taxon>Uroviricota</taxon>
        <taxon>Caudoviricetes</taxon>
    </lineage>
</organism>